<dbReference type="Gene3D" id="3.40.50.1220">
    <property type="entry name" value="TPP-binding domain"/>
    <property type="match status" value="1"/>
</dbReference>
<keyword evidence="2 3" id="KW-0786">Thiamine pyrophosphate</keyword>
<evidence type="ECO:0000259" key="6">
    <source>
        <dbReference type="Pfam" id="PF02776"/>
    </source>
</evidence>
<evidence type="ECO:0000313" key="7">
    <source>
        <dbReference type="EMBL" id="SDE63333.1"/>
    </source>
</evidence>
<feature type="domain" description="Thiamine pyrophosphate enzyme N-terminal TPP-binding" evidence="6">
    <location>
        <begin position="7"/>
        <end position="118"/>
    </location>
</feature>
<dbReference type="SUPFAM" id="SSF52518">
    <property type="entry name" value="Thiamin diphosphate-binding fold (THDP-binding)"/>
    <property type="match status" value="2"/>
</dbReference>
<dbReference type="InterPro" id="IPR029035">
    <property type="entry name" value="DHS-like_NAD/FAD-binding_dom"/>
</dbReference>
<evidence type="ECO:0000259" key="5">
    <source>
        <dbReference type="Pfam" id="PF02775"/>
    </source>
</evidence>
<dbReference type="CDD" id="cd00568">
    <property type="entry name" value="TPP_enzymes"/>
    <property type="match status" value="1"/>
</dbReference>
<dbReference type="RefSeq" id="WP_092786811.1">
    <property type="nucleotide sequence ID" value="NZ_FNAP01000009.1"/>
</dbReference>
<dbReference type="GO" id="GO:0050660">
    <property type="term" value="F:flavin adenine dinucleotide binding"/>
    <property type="evidence" value="ECO:0007669"/>
    <property type="project" value="TreeGrafter"/>
</dbReference>
<dbReference type="NCBIfam" id="NF006052">
    <property type="entry name" value="PRK08199.1"/>
    <property type="match status" value="1"/>
</dbReference>
<dbReference type="SUPFAM" id="SSF52467">
    <property type="entry name" value="DHS-like NAD/FAD-binding domain"/>
    <property type="match status" value="1"/>
</dbReference>
<dbReference type="InterPro" id="IPR012000">
    <property type="entry name" value="Thiamin_PyroP_enz_cen_dom"/>
</dbReference>
<dbReference type="STRING" id="69960.SAMN05421720_10980"/>
<sequence length="558" mass="59597">MERITATGGEWVVGCLERFGVRRVYGVPGESYLPVLDALHESPIRYVCCRNEGGAAMAAEAQAKLTGQPGVVFVTRGPGATNAAAGLLVARQDSTPLILFVGQVPRSAQGREAFQEIDVRRVFGTLTKWAAEIDRADRAPEMISRAFHVATAGRPGPVALSLPEDMLREDATALPLPKGFSPTETHPGERDLVRMAALVDGAERPIAILGGGRWDAEAVAAFTRFAEGRGLPVACSFRRQMLFDNAHPNYAGDIGLAVNPALAKRVREADVVLLVGGRLGDVASQGYTLLDIPGPRQTLIHVHPDPEELGRVYRPALAITATPRAFAAALDAVPPASRQRGDKLARAAHHAYTLWSTPPEDAPGAVNMGAIMTHLEQVLPIDAIITNGAGNFATWVHRFHRYRRFGSQLAPTSGSMGYAVPAAVGAALTCPDRMVLCVTGDGDFQMSGQEFGTLMQERLPVVVLVVNNGMYGTIRMHQERAYPGRVSGTDLVNPDFAALARAYGAFGEAVDRTEVFADAFARARAHVESGAGPALLDVRLDPEAITPTRTLSQIRDGG</sequence>
<dbReference type="PANTHER" id="PTHR18968">
    <property type="entry name" value="THIAMINE PYROPHOSPHATE ENZYMES"/>
    <property type="match status" value="1"/>
</dbReference>
<dbReference type="AlphaFoldDB" id="A0A1G7EI59"/>
<feature type="domain" description="Thiamine pyrophosphate enzyme TPP-binding" evidence="5">
    <location>
        <begin position="388"/>
        <end position="538"/>
    </location>
</feature>
<dbReference type="InterPro" id="IPR045229">
    <property type="entry name" value="TPP_enz"/>
</dbReference>
<dbReference type="FunFam" id="3.40.50.970:FF:000007">
    <property type="entry name" value="Acetolactate synthase"/>
    <property type="match status" value="1"/>
</dbReference>
<evidence type="ECO:0000256" key="3">
    <source>
        <dbReference type="RuleBase" id="RU362132"/>
    </source>
</evidence>
<dbReference type="GO" id="GO:0009099">
    <property type="term" value="P:L-valine biosynthetic process"/>
    <property type="evidence" value="ECO:0007669"/>
    <property type="project" value="TreeGrafter"/>
</dbReference>
<dbReference type="Proteomes" id="UP000199412">
    <property type="component" value="Unassembled WGS sequence"/>
</dbReference>
<evidence type="ECO:0000259" key="4">
    <source>
        <dbReference type="Pfam" id="PF00205"/>
    </source>
</evidence>
<feature type="domain" description="Thiamine pyrophosphate enzyme central" evidence="4">
    <location>
        <begin position="194"/>
        <end position="330"/>
    </location>
</feature>
<dbReference type="GO" id="GO:0005948">
    <property type="term" value="C:acetolactate synthase complex"/>
    <property type="evidence" value="ECO:0007669"/>
    <property type="project" value="TreeGrafter"/>
</dbReference>
<dbReference type="GO" id="GO:0030976">
    <property type="term" value="F:thiamine pyrophosphate binding"/>
    <property type="evidence" value="ECO:0007669"/>
    <property type="project" value="InterPro"/>
</dbReference>
<dbReference type="Pfam" id="PF02775">
    <property type="entry name" value="TPP_enzyme_C"/>
    <property type="match status" value="1"/>
</dbReference>
<evidence type="ECO:0000256" key="1">
    <source>
        <dbReference type="ARBA" id="ARBA00007812"/>
    </source>
</evidence>
<dbReference type="InterPro" id="IPR011766">
    <property type="entry name" value="TPP_enzyme_TPP-bd"/>
</dbReference>
<evidence type="ECO:0000313" key="8">
    <source>
        <dbReference type="Proteomes" id="UP000199412"/>
    </source>
</evidence>
<name>A0A1G7EI59_9PROT</name>
<reference evidence="7 8" key="1">
    <citation type="submission" date="2016-10" db="EMBL/GenBank/DDBJ databases">
        <authorList>
            <person name="de Groot N.N."/>
        </authorList>
    </citation>
    <scope>NUCLEOTIDE SEQUENCE [LARGE SCALE GENOMIC DNA]</scope>
    <source>
        <strain evidence="7 8">ATCC 700224</strain>
    </source>
</reference>
<dbReference type="Pfam" id="PF00205">
    <property type="entry name" value="TPP_enzyme_M"/>
    <property type="match status" value="1"/>
</dbReference>
<dbReference type="Pfam" id="PF02776">
    <property type="entry name" value="TPP_enzyme_N"/>
    <property type="match status" value="1"/>
</dbReference>
<dbReference type="OrthoDB" id="4494979at2"/>
<dbReference type="InterPro" id="IPR012001">
    <property type="entry name" value="Thiamin_PyroP_enz_TPP-bd_dom"/>
</dbReference>
<proteinExistence type="inferred from homology"/>
<dbReference type="Gene3D" id="3.40.50.970">
    <property type="match status" value="2"/>
</dbReference>
<evidence type="ECO:0000256" key="2">
    <source>
        <dbReference type="ARBA" id="ARBA00023052"/>
    </source>
</evidence>
<dbReference type="GO" id="GO:0000287">
    <property type="term" value="F:magnesium ion binding"/>
    <property type="evidence" value="ECO:0007669"/>
    <property type="project" value="InterPro"/>
</dbReference>
<accession>A0A1G7EI59</accession>
<dbReference type="CDD" id="cd07035">
    <property type="entry name" value="TPP_PYR_POX_like"/>
    <property type="match status" value="1"/>
</dbReference>
<protein>
    <submittedName>
        <fullName evidence="7">Acetolactate synthase-1/2/3 large subunit</fullName>
    </submittedName>
</protein>
<organism evidence="7 8">
    <name type="scientific">Rhodospira trueperi</name>
    <dbReference type="NCBI Taxonomy" id="69960"/>
    <lineage>
        <taxon>Bacteria</taxon>
        <taxon>Pseudomonadati</taxon>
        <taxon>Pseudomonadota</taxon>
        <taxon>Alphaproteobacteria</taxon>
        <taxon>Rhodospirillales</taxon>
        <taxon>Rhodospirillaceae</taxon>
        <taxon>Rhodospira</taxon>
    </lineage>
</organism>
<comment type="similarity">
    <text evidence="1 3">Belongs to the TPP enzyme family.</text>
</comment>
<dbReference type="GO" id="GO:0009097">
    <property type="term" value="P:isoleucine biosynthetic process"/>
    <property type="evidence" value="ECO:0007669"/>
    <property type="project" value="TreeGrafter"/>
</dbReference>
<dbReference type="PANTHER" id="PTHR18968:SF120">
    <property type="entry name" value="ACETOLACTATE SYNTHASE LARGE SUBUNIT"/>
    <property type="match status" value="1"/>
</dbReference>
<dbReference type="InterPro" id="IPR029061">
    <property type="entry name" value="THDP-binding"/>
</dbReference>
<keyword evidence="8" id="KW-1185">Reference proteome</keyword>
<dbReference type="EMBL" id="FNAP01000009">
    <property type="protein sequence ID" value="SDE63333.1"/>
    <property type="molecule type" value="Genomic_DNA"/>
</dbReference>
<gene>
    <name evidence="7" type="ORF">SAMN05421720_10980</name>
</gene>
<dbReference type="GO" id="GO:0003984">
    <property type="term" value="F:acetolactate synthase activity"/>
    <property type="evidence" value="ECO:0007669"/>
    <property type="project" value="TreeGrafter"/>
</dbReference>